<gene>
    <name evidence="2" type="ORF">COV10_00820</name>
</gene>
<feature type="transmembrane region" description="Helical" evidence="1">
    <location>
        <begin position="47"/>
        <end position="67"/>
    </location>
</feature>
<proteinExistence type="predicted"/>
<comment type="caution">
    <text evidence="2">The sequence shown here is derived from an EMBL/GenBank/DDBJ whole genome shotgun (WGS) entry which is preliminary data.</text>
</comment>
<evidence type="ECO:0000313" key="2">
    <source>
        <dbReference type="EMBL" id="PIR45203.1"/>
    </source>
</evidence>
<evidence type="ECO:0000313" key="3">
    <source>
        <dbReference type="Proteomes" id="UP000228767"/>
    </source>
</evidence>
<name>A0A2H0RFC2_9BACT</name>
<sequence length="132" mass="15086">MLVQIEAERNEVAVICREKLSLGQWTTMLTLAAIVLFSIFYLRGNVLFSDAMVVMLATVLALILHIMRDLQNFLLGGTSMVEESSEQVFEVIGKLRYYPKSFLDQHSTTFPRDIKSFRVGHHDVYGDKDVKE</sequence>
<keyword evidence="1" id="KW-0472">Membrane</keyword>
<feature type="transmembrane region" description="Helical" evidence="1">
    <location>
        <begin position="20"/>
        <end position="41"/>
    </location>
</feature>
<dbReference type="Proteomes" id="UP000228767">
    <property type="component" value="Unassembled WGS sequence"/>
</dbReference>
<reference evidence="2 3" key="1">
    <citation type="submission" date="2017-09" db="EMBL/GenBank/DDBJ databases">
        <title>Depth-based differentiation of microbial function through sediment-hosted aquifers and enrichment of novel symbionts in the deep terrestrial subsurface.</title>
        <authorList>
            <person name="Probst A.J."/>
            <person name="Ladd B."/>
            <person name="Jarett J.K."/>
            <person name="Geller-Mcgrath D.E."/>
            <person name="Sieber C.M."/>
            <person name="Emerson J.B."/>
            <person name="Anantharaman K."/>
            <person name="Thomas B.C."/>
            <person name="Malmstrom R."/>
            <person name="Stieglmeier M."/>
            <person name="Klingl A."/>
            <person name="Woyke T."/>
            <person name="Ryan C.M."/>
            <person name="Banfield J.F."/>
        </authorList>
    </citation>
    <scope>NUCLEOTIDE SEQUENCE [LARGE SCALE GENOMIC DNA]</scope>
    <source>
        <strain evidence="2">CG10_big_fil_rev_8_21_14_0_10_51_16</strain>
    </source>
</reference>
<keyword evidence="1" id="KW-0812">Transmembrane</keyword>
<accession>A0A2H0RFC2</accession>
<evidence type="ECO:0000256" key="1">
    <source>
        <dbReference type="SAM" id="Phobius"/>
    </source>
</evidence>
<keyword evidence="1" id="KW-1133">Transmembrane helix</keyword>
<protein>
    <submittedName>
        <fullName evidence="2">Uncharacterized protein</fullName>
    </submittedName>
</protein>
<organism evidence="2 3">
    <name type="scientific">Candidatus Vogelbacteria bacterium CG10_big_fil_rev_8_21_14_0_10_51_16</name>
    <dbReference type="NCBI Taxonomy" id="1975045"/>
    <lineage>
        <taxon>Bacteria</taxon>
        <taxon>Candidatus Vogeliibacteriota</taxon>
    </lineage>
</organism>
<dbReference type="EMBL" id="PCYI01000004">
    <property type="protein sequence ID" value="PIR45203.1"/>
    <property type="molecule type" value="Genomic_DNA"/>
</dbReference>
<dbReference type="AlphaFoldDB" id="A0A2H0RFC2"/>